<comment type="caution">
    <text evidence="2">The sequence shown here is derived from an EMBL/GenBank/DDBJ whole genome shotgun (WGS) entry which is preliminary data.</text>
</comment>
<name>A0A5N6NNG2_9ASTR</name>
<feature type="region of interest" description="Disordered" evidence="1">
    <location>
        <begin position="44"/>
        <end position="79"/>
    </location>
</feature>
<evidence type="ECO:0000256" key="1">
    <source>
        <dbReference type="SAM" id="MobiDB-lite"/>
    </source>
</evidence>
<dbReference type="OrthoDB" id="1700723at2759"/>
<reference evidence="2 3" key="1">
    <citation type="submission" date="2019-05" db="EMBL/GenBank/DDBJ databases">
        <title>Mikania micrantha, genome provides insights into the molecular mechanism of rapid growth.</title>
        <authorList>
            <person name="Liu B."/>
        </authorList>
    </citation>
    <scope>NUCLEOTIDE SEQUENCE [LARGE SCALE GENOMIC DNA]</scope>
    <source>
        <strain evidence="2">NLD-2019</strain>
        <tissue evidence="2">Leaf</tissue>
    </source>
</reference>
<feature type="region of interest" description="Disordered" evidence="1">
    <location>
        <begin position="220"/>
        <end position="266"/>
    </location>
</feature>
<proteinExistence type="predicted"/>
<protein>
    <submittedName>
        <fullName evidence="2">Uncharacterized protein</fullName>
    </submittedName>
</protein>
<sequence length="266" mass="29726">MIVDSKSFKFFLHYIIHLLSTLNSSLQLSYSSTQDLVAEQPVAVEEETDPKAQHAIEQPVAEIPAGEQRADPPKRRSPNINQSVARTLHNFPEGTKIPLTMDKQTKTFFGTSATKFATECGIVIRNVCPMNFHTWDSVPKDVKTLMYEKLEVNNVFMEYVDARLRAQWKCTRGVLSQHWKKNGGKTNPLVARSNMKPDCRSEEDWNHLCNYWELEKIREGPQPHAKAEKTPWGWRGAKTDQAGAATVHTGAASGSASASPCTIGTA</sequence>
<evidence type="ECO:0000313" key="2">
    <source>
        <dbReference type="EMBL" id="KAD4982158.1"/>
    </source>
</evidence>
<feature type="compositionally biased region" description="Basic and acidic residues" evidence="1">
    <location>
        <begin position="220"/>
        <end position="229"/>
    </location>
</feature>
<evidence type="ECO:0000313" key="3">
    <source>
        <dbReference type="Proteomes" id="UP000326396"/>
    </source>
</evidence>
<dbReference type="Proteomes" id="UP000326396">
    <property type="component" value="Linkage Group LG18"/>
</dbReference>
<dbReference type="PANTHER" id="PTHR33499:SF38">
    <property type="match status" value="1"/>
</dbReference>
<dbReference type="PANTHER" id="PTHR33499">
    <property type="entry name" value="OS12G0282400 PROTEIN-RELATED"/>
    <property type="match status" value="1"/>
</dbReference>
<dbReference type="AlphaFoldDB" id="A0A5N6NNG2"/>
<dbReference type="EMBL" id="SZYD01000010">
    <property type="protein sequence ID" value="KAD4982158.1"/>
    <property type="molecule type" value="Genomic_DNA"/>
</dbReference>
<gene>
    <name evidence="2" type="ORF">E3N88_18829</name>
</gene>
<keyword evidence="3" id="KW-1185">Reference proteome</keyword>
<accession>A0A5N6NNG2</accession>
<organism evidence="2 3">
    <name type="scientific">Mikania micrantha</name>
    <name type="common">bitter vine</name>
    <dbReference type="NCBI Taxonomy" id="192012"/>
    <lineage>
        <taxon>Eukaryota</taxon>
        <taxon>Viridiplantae</taxon>
        <taxon>Streptophyta</taxon>
        <taxon>Embryophyta</taxon>
        <taxon>Tracheophyta</taxon>
        <taxon>Spermatophyta</taxon>
        <taxon>Magnoliopsida</taxon>
        <taxon>eudicotyledons</taxon>
        <taxon>Gunneridae</taxon>
        <taxon>Pentapetalae</taxon>
        <taxon>asterids</taxon>
        <taxon>campanulids</taxon>
        <taxon>Asterales</taxon>
        <taxon>Asteraceae</taxon>
        <taxon>Asteroideae</taxon>
        <taxon>Heliantheae alliance</taxon>
        <taxon>Eupatorieae</taxon>
        <taxon>Mikania</taxon>
    </lineage>
</organism>
<feature type="compositionally biased region" description="Low complexity" evidence="1">
    <location>
        <begin position="242"/>
        <end position="259"/>
    </location>
</feature>